<gene>
    <name evidence="3" type="ORF">Pen02_65830</name>
</gene>
<evidence type="ECO:0000313" key="4">
    <source>
        <dbReference type="Proteomes" id="UP000646749"/>
    </source>
</evidence>
<evidence type="ECO:0000256" key="2">
    <source>
        <dbReference type="SAM" id="MobiDB-lite"/>
    </source>
</evidence>
<evidence type="ECO:0000256" key="1">
    <source>
        <dbReference type="SAM" id="Coils"/>
    </source>
</evidence>
<name>A0ABQ4EA83_9ACTN</name>
<evidence type="ECO:0008006" key="5">
    <source>
        <dbReference type="Google" id="ProtNLM"/>
    </source>
</evidence>
<protein>
    <recommendedName>
        <fullName evidence="5">AraC family transcriptional regulator</fullName>
    </recommendedName>
</protein>
<sequence length="317" mass="33657">MGSGSTAGGRTPSGAIPTGSTSSPGPAEEGTPPMRISELLPRYLDGVREVVDVSHPDVTLERHLRLPAEVGYRRVALEQAAGAGFGPETMLFCLLGAASPAHVDPDALTPVLRRFSPGTRAALLIGWSVEELPYHRLVGPLVAGRCQIREVTPLDRAAIRGVSGALVVERVTRLAPLRGYLIDARTPVEPAGPGPAEPDGGNDGDSGDGGELATVLRVVNEYQLADLVSRPVRRRLAELTERVESQQRLLAERDELLRDARRRLAEVESSAGYQLGSAVARGARVPARALAGVPRELARVWRGRRSARRPGPGSDAG</sequence>
<dbReference type="EMBL" id="BONW01000039">
    <property type="protein sequence ID" value="GIG91647.1"/>
    <property type="molecule type" value="Genomic_DNA"/>
</dbReference>
<feature type="region of interest" description="Disordered" evidence="2">
    <location>
        <begin position="185"/>
        <end position="210"/>
    </location>
</feature>
<proteinExistence type="predicted"/>
<dbReference type="Proteomes" id="UP000646749">
    <property type="component" value="Unassembled WGS sequence"/>
</dbReference>
<evidence type="ECO:0000313" key="3">
    <source>
        <dbReference type="EMBL" id="GIG91647.1"/>
    </source>
</evidence>
<feature type="region of interest" description="Disordered" evidence="2">
    <location>
        <begin position="1"/>
        <end position="34"/>
    </location>
</feature>
<organism evidence="3 4">
    <name type="scientific">Plantactinospora endophytica</name>
    <dbReference type="NCBI Taxonomy" id="673535"/>
    <lineage>
        <taxon>Bacteria</taxon>
        <taxon>Bacillati</taxon>
        <taxon>Actinomycetota</taxon>
        <taxon>Actinomycetes</taxon>
        <taxon>Micromonosporales</taxon>
        <taxon>Micromonosporaceae</taxon>
        <taxon>Plantactinospora</taxon>
    </lineage>
</organism>
<keyword evidence="1" id="KW-0175">Coiled coil</keyword>
<feature type="coiled-coil region" evidence="1">
    <location>
        <begin position="236"/>
        <end position="270"/>
    </location>
</feature>
<keyword evidence="4" id="KW-1185">Reference proteome</keyword>
<reference evidence="3 4" key="1">
    <citation type="submission" date="2021-01" db="EMBL/GenBank/DDBJ databases">
        <title>Whole genome shotgun sequence of Plantactinospora endophytica NBRC 110450.</title>
        <authorList>
            <person name="Komaki H."/>
            <person name="Tamura T."/>
        </authorList>
    </citation>
    <scope>NUCLEOTIDE SEQUENCE [LARGE SCALE GENOMIC DNA]</scope>
    <source>
        <strain evidence="3 4">NBRC 110450</strain>
    </source>
</reference>
<comment type="caution">
    <text evidence="3">The sequence shown here is derived from an EMBL/GenBank/DDBJ whole genome shotgun (WGS) entry which is preliminary data.</text>
</comment>
<accession>A0ABQ4EA83</accession>